<protein>
    <submittedName>
        <fullName evidence="1">Uncharacterized protein</fullName>
    </submittedName>
</protein>
<proteinExistence type="predicted"/>
<evidence type="ECO:0000313" key="1">
    <source>
        <dbReference type="EMBL" id="GAA4092614.1"/>
    </source>
</evidence>
<sequence length="73" mass="8166">MQASYFFDANHKMKSPLRYREISSSEGRICLGIENYTDGCLGSYKDRQISNVNGSSFIEQAKKAILPASDVVE</sequence>
<gene>
    <name evidence="1" type="ORF">GCM10022414_15240</name>
</gene>
<keyword evidence="2" id="KW-1185">Reference proteome</keyword>
<dbReference type="Proteomes" id="UP001500392">
    <property type="component" value="Unassembled WGS sequence"/>
</dbReference>
<reference evidence="2" key="1">
    <citation type="journal article" date="2019" name="Int. J. Syst. Evol. Microbiol.">
        <title>The Global Catalogue of Microorganisms (GCM) 10K type strain sequencing project: providing services to taxonomists for standard genome sequencing and annotation.</title>
        <authorList>
            <consortium name="The Broad Institute Genomics Platform"/>
            <consortium name="The Broad Institute Genome Sequencing Center for Infectious Disease"/>
            <person name="Wu L."/>
            <person name="Ma J."/>
        </authorList>
    </citation>
    <scope>NUCLEOTIDE SEQUENCE [LARGE SCALE GENOMIC DNA]</scope>
    <source>
        <strain evidence="2">JCM 17304</strain>
    </source>
</reference>
<dbReference type="EMBL" id="BAABDM010000002">
    <property type="protein sequence ID" value="GAA4092614.1"/>
    <property type="molecule type" value="Genomic_DNA"/>
</dbReference>
<name>A0ABP7WNI7_9GAMM</name>
<comment type="caution">
    <text evidence="1">The sequence shown here is derived from an EMBL/GenBank/DDBJ whole genome shotgun (WGS) entry which is preliminary data.</text>
</comment>
<organism evidence="1 2">
    <name type="scientific">Zhongshania borealis</name>
    <dbReference type="NCBI Taxonomy" id="889488"/>
    <lineage>
        <taxon>Bacteria</taxon>
        <taxon>Pseudomonadati</taxon>
        <taxon>Pseudomonadota</taxon>
        <taxon>Gammaproteobacteria</taxon>
        <taxon>Cellvibrionales</taxon>
        <taxon>Spongiibacteraceae</taxon>
        <taxon>Zhongshania</taxon>
    </lineage>
</organism>
<accession>A0ABP7WNI7</accession>
<evidence type="ECO:0000313" key="2">
    <source>
        <dbReference type="Proteomes" id="UP001500392"/>
    </source>
</evidence>